<feature type="binding site" evidence="12">
    <location>
        <position position="274"/>
    </location>
    <ligand>
        <name>K(+)</name>
        <dbReference type="ChEBI" id="CHEBI:29103"/>
    </ligand>
</feature>
<evidence type="ECO:0000256" key="4">
    <source>
        <dbReference type="ARBA" id="ARBA00022679"/>
    </source>
</evidence>
<keyword evidence="6 12" id="KW-0547">Nucleotide-binding</keyword>
<comment type="function">
    <text evidence="12">Catalyzes the phosphorylation of ribose at O-5 in a reaction requiring ATP and magnesium. The resulting D-ribose-5-phosphate can then be used either for sythesis of nucleotides, histidine, and tryptophan, or as a component of the pentose phosphate pathway.</text>
</comment>
<dbReference type="InterPro" id="IPR002173">
    <property type="entry name" value="Carboh/pur_kinase_PfkB_CS"/>
</dbReference>
<comment type="catalytic activity">
    <reaction evidence="12">
        <text>D-ribose + ATP = D-ribose 5-phosphate + ADP + H(+)</text>
        <dbReference type="Rhea" id="RHEA:13697"/>
        <dbReference type="ChEBI" id="CHEBI:15378"/>
        <dbReference type="ChEBI" id="CHEBI:30616"/>
        <dbReference type="ChEBI" id="CHEBI:47013"/>
        <dbReference type="ChEBI" id="CHEBI:78346"/>
        <dbReference type="ChEBI" id="CHEBI:456216"/>
        <dbReference type="EC" id="2.7.1.15"/>
    </reaction>
</comment>
<organism evidence="14 15">
    <name type="scientific">Salipaludibacillus neizhouensis</name>
    <dbReference type="NCBI Taxonomy" id="885475"/>
    <lineage>
        <taxon>Bacteria</taxon>
        <taxon>Bacillati</taxon>
        <taxon>Bacillota</taxon>
        <taxon>Bacilli</taxon>
        <taxon>Bacillales</taxon>
        <taxon>Bacillaceae</taxon>
    </lineage>
</organism>
<feature type="binding site" evidence="12">
    <location>
        <position position="271"/>
    </location>
    <ligand>
        <name>K(+)</name>
        <dbReference type="ChEBI" id="CHEBI:29103"/>
    </ligand>
</feature>
<dbReference type="Pfam" id="PF00294">
    <property type="entry name" value="PfkB"/>
    <property type="match status" value="1"/>
</dbReference>
<comment type="caution">
    <text evidence="14">The sequence shown here is derived from an EMBL/GenBank/DDBJ whole genome shotgun (WGS) entry which is preliminary data.</text>
</comment>
<dbReference type="PROSITE" id="PS00584">
    <property type="entry name" value="PFKB_KINASES_2"/>
    <property type="match status" value="1"/>
</dbReference>
<comment type="subcellular location">
    <subcellularLocation>
        <location evidence="12">Cytoplasm</location>
    </subcellularLocation>
</comment>
<evidence type="ECO:0000256" key="10">
    <source>
        <dbReference type="ARBA" id="ARBA00022958"/>
    </source>
</evidence>
<evidence type="ECO:0000256" key="8">
    <source>
        <dbReference type="ARBA" id="ARBA00022840"/>
    </source>
</evidence>
<comment type="caution">
    <text evidence="12">Lacks conserved residue(s) required for the propagation of feature annotation.</text>
</comment>
<feature type="active site" description="Proton acceptor" evidence="12">
    <location>
        <position position="241"/>
    </location>
</feature>
<evidence type="ECO:0000256" key="9">
    <source>
        <dbReference type="ARBA" id="ARBA00022842"/>
    </source>
</evidence>
<feature type="binding site" evidence="12">
    <location>
        <position position="241"/>
    </location>
    <ligand>
        <name>substrate</name>
    </ligand>
</feature>
<feature type="binding site" evidence="12">
    <location>
        <begin position="41"/>
        <end position="45"/>
    </location>
    <ligand>
        <name>substrate</name>
    </ligand>
</feature>
<dbReference type="PANTHER" id="PTHR10584:SF166">
    <property type="entry name" value="RIBOKINASE"/>
    <property type="match status" value="1"/>
</dbReference>
<keyword evidence="15" id="KW-1185">Reference proteome</keyword>
<keyword evidence="4 12" id="KW-0808">Transferase</keyword>
<protein>
    <recommendedName>
        <fullName evidence="3 12">Ribokinase</fullName>
        <shortName evidence="12">RK</shortName>
        <ecNumber evidence="2 12">2.7.1.15</ecNumber>
    </recommendedName>
</protein>
<evidence type="ECO:0000313" key="15">
    <source>
        <dbReference type="Proteomes" id="UP000281498"/>
    </source>
</evidence>
<dbReference type="AlphaFoldDB" id="A0A3A9KJG1"/>
<comment type="similarity">
    <text evidence="12">Belongs to the carbohydrate kinase PfkB family. Ribokinase subfamily.</text>
</comment>
<feature type="binding site" evidence="12">
    <location>
        <position position="237"/>
    </location>
    <ligand>
        <name>K(+)</name>
        <dbReference type="ChEBI" id="CHEBI:29103"/>
    </ligand>
</feature>
<dbReference type="GO" id="GO:0019303">
    <property type="term" value="P:D-ribose catabolic process"/>
    <property type="evidence" value="ECO:0007669"/>
    <property type="project" value="UniProtKB-UniRule"/>
</dbReference>
<feature type="binding site" evidence="12">
    <location>
        <begin position="240"/>
        <end position="241"/>
    </location>
    <ligand>
        <name>ATP</name>
        <dbReference type="ChEBI" id="CHEBI:30616"/>
    </ligand>
</feature>
<gene>
    <name evidence="12 14" type="primary">rbsK</name>
    <name evidence="14" type="ORF">CR203_05100</name>
</gene>
<evidence type="ECO:0000256" key="7">
    <source>
        <dbReference type="ARBA" id="ARBA00022777"/>
    </source>
</evidence>
<evidence type="ECO:0000259" key="13">
    <source>
        <dbReference type="Pfam" id="PF00294"/>
    </source>
</evidence>
<dbReference type="PRINTS" id="PR00990">
    <property type="entry name" value="RIBOKINASE"/>
</dbReference>
<dbReference type="EMBL" id="PDOE01000002">
    <property type="protein sequence ID" value="RKL67885.1"/>
    <property type="molecule type" value="Genomic_DNA"/>
</dbReference>
<name>A0A3A9KJG1_9BACI</name>
<comment type="similarity">
    <text evidence="1">Belongs to the carbohydrate kinase pfkB family.</text>
</comment>
<dbReference type="InterPro" id="IPR011611">
    <property type="entry name" value="PfkB_dom"/>
</dbReference>
<dbReference type="PANTHER" id="PTHR10584">
    <property type="entry name" value="SUGAR KINASE"/>
    <property type="match status" value="1"/>
</dbReference>
<sequence>MKRRSLTVVGSINMDMVTTTEVVPSKGETVLGESFTTAYGGKGANQAVAAARLGADVRIIGRVGSDPFGSMLKQGLTENGVTTDSVNVVENCSSGVATIILSDRDNRIIVTPGANEHVTKEYVEQFNQEIVSSDVVLLQLEIPLETVNYVLDLCFDHGVQVILNPAPVQNIAVDKLKKVTFLTPNESEWEAFGEVSLQEQSWKEKVIVTRGARGASFYANRLEVLVSGYQVNPVDTTGAGDTFNGALAVAVAEGRSIQEAVRFANAAAALSVQSFGAQGGMPNRERVIAFMEGS</sequence>
<keyword evidence="12" id="KW-0963">Cytoplasm</keyword>
<dbReference type="OrthoDB" id="9775849at2"/>
<feature type="binding site" evidence="12">
    <location>
        <position position="265"/>
    </location>
    <ligand>
        <name>ATP</name>
        <dbReference type="ChEBI" id="CHEBI:30616"/>
    </ligand>
</feature>
<feature type="binding site" evidence="12">
    <location>
        <position position="276"/>
    </location>
    <ligand>
        <name>K(+)</name>
        <dbReference type="ChEBI" id="CHEBI:29103"/>
    </ligand>
</feature>
<keyword evidence="10 12" id="KW-0630">Potassium</keyword>
<keyword evidence="11 12" id="KW-0119">Carbohydrate metabolism</keyword>
<dbReference type="HAMAP" id="MF_01987">
    <property type="entry name" value="Ribokinase"/>
    <property type="match status" value="1"/>
</dbReference>
<dbReference type="GO" id="GO:0005524">
    <property type="term" value="F:ATP binding"/>
    <property type="evidence" value="ECO:0007669"/>
    <property type="project" value="UniProtKB-UniRule"/>
</dbReference>
<comment type="pathway">
    <text evidence="12">Carbohydrate metabolism; D-ribose degradation; D-ribose 5-phosphate from beta-D-ribopyranose: step 2/2.</text>
</comment>
<comment type="subunit">
    <text evidence="12">Homodimer.</text>
</comment>
<dbReference type="CDD" id="cd01174">
    <property type="entry name" value="ribokinase"/>
    <property type="match status" value="1"/>
</dbReference>
<dbReference type="GO" id="GO:0004747">
    <property type="term" value="F:ribokinase activity"/>
    <property type="evidence" value="ECO:0007669"/>
    <property type="project" value="UniProtKB-UniRule"/>
</dbReference>
<evidence type="ECO:0000256" key="5">
    <source>
        <dbReference type="ARBA" id="ARBA00022723"/>
    </source>
</evidence>
<dbReference type="GO" id="GO:0005829">
    <property type="term" value="C:cytosol"/>
    <property type="evidence" value="ECO:0007669"/>
    <property type="project" value="TreeGrafter"/>
</dbReference>
<keyword evidence="7 12" id="KW-0418">Kinase</keyword>
<dbReference type="InterPro" id="IPR029056">
    <property type="entry name" value="Ribokinase-like"/>
</dbReference>
<dbReference type="RefSeq" id="WP_110938224.1">
    <property type="nucleotide sequence ID" value="NZ_KZ614147.1"/>
</dbReference>
<proteinExistence type="inferred from homology"/>
<dbReference type="InterPro" id="IPR002139">
    <property type="entry name" value="Ribo/fructo_kinase"/>
</dbReference>
<evidence type="ECO:0000256" key="2">
    <source>
        <dbReference type="ARBA" id="ARBA00012035"/>
    </source>
</evidence>
<dbReference type="UniPathway" id="UPA00916">
    <property type="reaction ID" value="UER00889"/>
</dbReference>
<feature type="binding site" evidence="12">
    <location>
        <position position="185"/>
    </location>
    <ligand>
        <name>ATP</name>
        <dbReference type="ChEBI" id="CHEBI:30616"/>
    </ligand>
</feature>
<dbReference type="InterPro" id="IPR011877">
    <property type="entry name" value="Ribokinase"/>
</dbReference>
<evidence type="ECO:0000256" key="3">
    <source>
        <dbReference type="ARBA" id="ARBA00016943"/>
    </source>
</evidence>
<dbReference type="GO" id="GO:0046872">
    <property type="term" value="F:metal ion binding"/>
    <property type="evidence" value="ECO:0007669"/>
    <property type="project" value="UniProtKB-KW"/>
</dbReference>
<keyword evidence="8 12" id="KW-0067">ATP-binding</keyword>
<reference evidence="14 15" key="1">
    <citation type="submission" date="2017-10" db="EMBL/GenBank/DDBJ databases">
        <title>Bacillus sp. nov., a halophilic bacterium isolated from a Keqin Lake.</title>
        <authorList>
            <person name="Wang H."/>
        </authorList>
    </citation>
    <scope>NUCLEOTIDE SEQUENCE [LARGE SCALE GENOMIC DNA]</scope>
    <source>
        <strain evidence="14 15">KCTC 13187</strain>
    </source>
</reference>
<accession>A0A3A9KJG1</accession>
<feature type="binding site" evidence="12">
    <location>
        <position position="235"/>
    </location>
    <ligand>
        <name>K(+)</name>
        <dbReference type="ChEBI" id="CHEBI:29103"/>
    </ligand>
</feature>
<comment type="activity regulation">
    <text evidence="12">Activated by a monovalent cation that binds near, but not in, the active site. The most likely occupant of the site in vivo is potassium. Ion binding induces a conformational change that may alter substrate affinity.</text>
</comment>
<keyword evidence="9 12" id="KW-0460">Magnesium</keyword>
<dbReference type="Gene3D" id="3.40.1190.20">
    <property type="match status" value="1"/>
</dbReference>
<dbReference type="NCBIfam" id="TIGR02152">
    <property type="entry name" value="D_ribokin_bact"/>
    <property type="match status" value="1"/>
</dbReference>
<feature type="binding site" evidence="12">
    <location>
        <position position="141"/>
    </location>
    <ligand>
        <name>substrate</name>
    </ligand>
</feature>
<keyword evidence="5 12" id="KW-0479">Metal-binding</keyword>
<evidence type="ECO:0000256" key="1">
    <source>
        <dbReference type="ARBA" id="ARBA00005380"/>
    </source>
</evidence>
<dbReference type="Proteomes" id="UP000281498">
    <property type="component" value="Unassembled WGS sequence"/>
</dbReference>
<feature type="binding site" evidence="12">
    <location>
        <begin position="13"/>
        <end position="15"/>
    </location>
    <ligand>
        <name>substrate</name>
    </ligand>
</feature>
<evidence type="ECO:0000313" key="14">
    <source>
        <dbReference type="EMBL" id="RKL67885.1"/>
    </source>
</evidence>
<evidence type="ECO:0000256" key="12">
    <source>
        <dbReference type="HAMAP-Rule" id="MF_01987"/>
    </source>
</evidence>
<feature type="binding site" evidence="12">
    <location>
        <begin position="209"/>
        <end position="214"/>
    </location>
    <ligand>
        <name>ATP</name>
        <dbReference type="ChEBI" id="CHEBI:30616"/>
    </ligand>
</feature>
<dbReference type="EC" id="2.7.1.15" evidence="2 12"/>
<feature type="domain" description="Carbohydrate kinase PfkB" evidence="13">
    <location>
        <begin position="5"/>
        <end position="283"/>
    </location>
</feature>
<dbReference type="SUPFAM" id="SSF53613">
    <property type="entry name" value="Ribokinase-like"/>
    <property type="match status" value="1"/>
</dbReference>
<comment type="cofactor">
    <cofactor evidence="12">
        <name>Mg(2+)</name>
        <dbReference type="ChEBI" id="CHEBI:18420"/>
    </cofactor>
    <text evidence="12">Requires a divalent cation, most likely magnesium in vivo, as an electrophilic catalyst to aid phosphoryl group transfer. It is the chelate of the metal and the nucleotide that is the actual substrate.</text>
</comment>
<evidence type="ECO:0000256" key="11">
    <source>
        <dbReference type="ARBA" id="ARBA00023277"/>
    </source>
</evidence>
<evidence type="ECO:0000256" key="6">
    <source>
        <dbReference type="ARBA" id="ARBA00022741"/>
    </source>
</evidence>